<organism evidence="3">
    <name type="scientific">Cupriavidus necator</name>
    <name type="common">Alcaligenes eutrophus</name>
    <name type="synonym">Ralstonia eutropha</name>
    <dbReference type="NCBI Taxonomy" id="106590"/>
    <lineage>
        <taxon>Bacteria</taxon>
        <taxon>Pseudomonadati</taxon>
        <taxon>Pseudomonadota</taxon>
        <taxon>Betaproteobacteria</taxon>
        <taxon>Burkholderiales</taxon>
        <taxon>Burkholderiaceae</taxon>
        <taxon>Cupriavidus</taxon>
    </lineage>
</organism>
<dbReference type="CDD" id="cd13578">
    <property type="entry name" value="PBP2_Bug27"/>
    <property type="match status" value="1"/>
</dbReference>
<dbReference type="EMBL" id="FMSH01000277">
    <property type="protein sequence ID" value="SCU76903.1"/>
    <property type="molecule type" value="Genomic_DNA"/>
</dbReference>
<dbReference type="SUPFAM" id="SSF53850">
    <property type="entry name" value="Periplasmic binding protein-like II"/>
    <property type="match status" value="1"/>
</dbReference>
<sequence length="328" mass="34101">MSEHYSRRRWLTTTLALALGSTAGSVWAQRPYPNRPVKILVGFAPGGFTDVAARLLAQKLSVALGQSVVVENRPGANGLIASDATASAAPDGYTLMLSSIGLTTNPLLTKRVHYDPIDGFTPISLLAIVPNVLVTYPGVPAKDLRELLALARTRQAPLTQASAGNGSPGHLSGALLQVMAGVRLDHVPYKGSGPAINDLVGGHIDLSFPTIPTALPLVKAGKVRALAVTGGKRSALMPDVPTIAEAGVPGYDTGGWYGLVGPAGMPKEIAALLSSEVGKIMKMPDVRERFIAEGADPVGSDGAEMKAFLIKDVERWAGVVKAAHIAAN</sequence>
<evidence type="ECO:0000256" key="2">
    <source>
        <dbReference type="SAM" id="SignalP"/>
    </source>
</evidence>
<reference evidence="3" key="1">
    <citation type="submission" date="2016-09" db="EMBL/GenBank/DDBJ databases">
        <authorList>
            <person name="Capua I."/>
            <person name="De Benedictis P."/>
            <person name="Joannis T."/>
            <person name="Lombin L.H."/>
            <person name="Cattoli G."/>
        </authorList>
    </citation>
    <scope>NUCLEOTIDE SEQUENCE</scope>
    <source>
        <strain evidence="3">B9</strain>
    </source>
</reference>
<name>A0A1K0JG30_CUPNE</name>
<dbReference type="InterPro" id="IPR005064">
    <property type="entry name" value="BUG"/>
</dbReference>
<dbReference type="Pfam" id="PF03401">
    <property type="entry name" value="TctC"/>
    <property type="match status" value="1"/>
</dbReference>
<proteinExistence type="inferred from homology"/>
<dbReference type="PANTHER" id="PTHR42928:SF5">
    <property type="entry name" value="BLR1237 PROTEIN"/>
    <property type="match status" value="1"/>
</dbReference>
<dbReference type="RefSeq" id="WP_340526614.1">
    <property type="nucleotide sequence ID" value="NZ_FMSH01000277.1"/>
</dbReference>
<gene>
    <name evidence="3" type="ORF">CNECB9_3480060</name>
</gene>
<dbReference type="Gene3D" id="3.40.190.10">
    <property type="entry name" value="Periplasmic binding protein-like II"/>
    <property type="match status" value="1"/>
</dbReference>
<accession>A0A1K0JG30</accession>
<dbReference type="InterPro" id="IPR006311">
    <property type="entry name" value="TAT_signal"/>
</dbReference>
<feature type="signal peptide" evidence="2">
    <location>
        <begin position="1"/>
        <end position="28"/>
    </location>
</feature>
<evidence type="ECO:0008006" key="4">
    <source>
        <dbReference type="Google" id="ProtNLM"/>
    </source>
</evidence>
<feature type="chain" id="PRO_5013244604" description="Extra-cytoplasmic solute receptor" evidence="2">
    <location>
        <begin position="29"/>
        <end position="328"/>
    </location>
</feature>
<evidence type="ECO:0000256" key="1">
    <source>
        <dbReference type="ARBA" id="ARBA00006987"/>
    </source>
</evidence>
<dbReference type="InterPro" id="IPR042100">
    <property type="entry name" value="Bug_dom1"/>
</dbReference>
<dbReference type="AlphaFoldDB" id="A0A1K0JG30"/>
<dbReference type="PIRSF" id="PIRSF017082">
    <property type="entry name" value="YflP"/>
    <property type="match status" value="1"/>
</dbReference>
<dbReference type="PROSITE" id="PS51318">
    <property type="entry name" value="TAT"/>
    <property type="match status" value="1"/>
</dbReference>
<dbReference type="Gene3D" id="3.40.190.150">
    <property type="entry name" value="Bordetella uptake gene, domain 1"/>
    <property type="match status" value="1"/>
</dbReference>
<keyword evidence="2" id="KW-0732">Signal</keyword>
<comment type="similarity">
    <text evidence="1">Belongs to the UPF0065 (bug) family.</text>
</comment>
<protein>
    <recommendedName>
        <fullName evidence="4">Extra-cytoplasmic solute receptor</fullName>
    </recommendedName>
</protein>
<dbReference type="PANTHER" id="PTHR42928">
    <property type="entry name" value="TRICARBOXYLATE-BINDING PROTEIN"/>
    <property type="match status" value="1"/>
</dbReference>
<evidence type="ECO:0000313" key="3">
    <source>
        <dbReference type="EMBL" id="SCU76903.1"/>
    </source>
</evidence>